<keyword evidence="2" id="KW-1185">Reference proteome</keyword>
<dbReference type="EMBL" id="AE009439">
    <property type="protein sequence ID" value="AAM02539.1"/>
    <property type="molecule type" value="Genomic_DNA"/>
</dbReference>
<dbReference type="InParanoid" id="Q8TVR2"/>
<dbReference type="RefSeq" id="WP_011019694.1">
    <property type="nucleotide sequence ID" value="NC_003551.1"/>
</dbReference>
<dbReference type="KEGG" id="mka:MK1326"/>
<dbReference type="PaxDb" id="190192-MK1326"/>
<dbReference type="EnsemblBacteria" id="AAM02539">
    <property type="protein sequence ID" value="AAM02539"/>
    <property type="gene ID" value="MK1326"/>
</dbReference>
<evidence type="ECO:0000313" key="2">
    <source>
        <dbReference type="Proteomes" id="UP000001826"/>
    </source>
</evidence>
<proteinExistence type="predicted"/>
<protein>
    <submittedName>
        <fullName evidence="1">Uncharacterized domain specific for M.kandleri, MK-12 family</fullName>
    </submittedName>
</protein>
<accession>Q8TVR2</accession>
<dbReference type="AlphaFoldDB" id="Q8TVR2"/>
<organism evidence="1 2">
    <name type="scientific">Methanopyrus kandleri (strain AV19 / DSM 6324 / JCM 9639 / NBRC 100938)</name>
    <dbReference type="NCBI Taxonomy" id="190192"/>
    <lineage>
        <taxon>Archaea</taxon>
        <taxon>Methanobacteriati</taxon>
        <taxon>Methanobacteriota</taxon>
        <taxon>Methanomada group</taxon>
        <taxon>Methanopyri</taxon>
        <taxon>Methanopyrales</taxon>
        <taxon>Methanopyraceae</taxon>
        <taxon>Methanopyrus</taxon>
    </lineage>
</organism>
<sequence>MVEPIRSLPGSRTRVKLTRECIVIRERGETRRIRLEDVVGVKEHPRRASKALDPAEDTRLVLITGDLERLVLLVRDGRLYWGLKALLAARDGETDRLIRYLTELLRIAGHPPLLERRDGRVLLRWPWLELELGSPERAETVYRELLSRWEELLESDEKGHDLDREARPVWVALSVPLAPMVMTVGVHRRLIAQVSPVLIWGAKLAVDVLERVLGKGPIQCSVAWESV</sequence>
<dbReference type="GeneID" id="1477921"/>
<reference evidence="1 2" key="1">
    <citation type="journal article" date="2002" name="Proc. Natl. Acad. Sci. U.S.A.">
        <title>The complete genome of hyperthermophile Methanopyrus kandleri AV19 and monophyly of archaeal methanogens.</title>
        <authorList>
            <person name="Slesarev A.I."/>
            <person name="Mezhevaya K.V."/>
            <person name="Makarova K.S."/>
            <person name="Polushin N.N."/>
            <person name="Shcherbinina O.V."/>
            <person name="Shakhova V.V."/>
            <person name="Belova G.I."/>
            <person name="Aravind L."/>
            <person name="Natale D.A."/>
            <person name="Rogozin I.B."/>
            <person name="Tatusov R.L."/>
            <person name="Wolf Y.I."/>
            <person name="Stetter K.O."/>
            <person name="Malykh A.G."/>
            <person name="Koonin E.V."/>
            <person name="Kozyavkin S.A."/>
        </authorList>
    </citation>
    <scope>NUCLEOTIDE SEQUENCE [LARGE SCALE GENOMIC DNA]</scope>
    <source>
        <strain evidence="2">AV19 / DSM 6324 / JCM 9639 / NBRC 100938</strain>
    </source>
</reference>
<dbReference type="Proteomes" id="UP000001826">
    <property type="component" value="Chromosome"/>
</dbReference>
<name>Q8TVR2_METKA</name>
<gene>
    <name evidence="1" type="ordered locus">MK1326</name>
</gene>
<evidence type="ECO:0000313" key="1">
    <source>
        <dbReference type="EMBL" id="AAM02539.1"/>
    </source>
</evidence>
<dbReference type="HOGENOM" id="CLU_1217576_0_0_2"/>